<comment type="subcellular location">
    <subcellularLocation>
        <location evidence="1">Cytoplasm</location>
        <location evidence="1">Cytoskeleton</location>
    </subcellularLocation>
</comment>
<feature type="domain" description="GAR" evidence="5">
    <location>
        <begin position="165"/>
        <end position="239"/>
    </location>
</feature>
<evidence type="ECO:0000256" key="4">
    <source>
        <dbReference type="SAM" id="Coils"/>
    </source>
</evidence>
<dbReference type="AlphaFoldDB" id="A0A813M087"/>
<dbReference type="Pfam" id="PF02187">
    <property type="entry name" value="GAS2"/>
    <property type="match status" value="1"/>
</dbReference>
<dbReference type="Proteomes" id="UP000626109">
    <property type="component" value="Unassembled WGS sequence"/>
</dbReference>
<proteinExistence type="predicted"/>
<evidence type="ECO:0000259" key="5">
    <source>
        <dbReference type="PROSITE" id="PS51460"/>
    </source>
</evidence>
<keyword evidence="3" id="KW-0206">Cytoskeleton</keyword>
<keyword evidence="4" id="KW-0175">Coiled coil</keyword>
<sequence>MSCFAPATRGPVAGLGQGYQSGYQSVGAPPIPWAAPTVGFHPQQPPQLARQYPYANGNMGQAAPSAILGQNLAVQPQHYAGASMAPVTSRANACHASISVPESSFQAEVARRTAAEDRVKELEALVARLRGRVAALEGQKGAKGVGSRRPTQVAAVRRDRVEAEEPEEPEEDAIDNAIRMYLEHNPDFPVSIQKVAPNYYVFGDRGTVYVAQRGVHVVVRVGGGYKSLQVFMDERTLMVTGDNAAAVRKQAQEASRRSP</sequence>
<evidence type="ECO:0000256" key="3">
    <source>
        <dbReference type="ARBA" id="ARBA00023212"/>
    </source>
</evidence>
<name>A0A813M087_POLGL</name>
<dbReference type="EMBL" id="CAJNNW010037187">
    <property type="protein sequence ID" value="CAE8739990.1"/>
    <property type="molecule type" value="Genomic_DNA"/>
</dbReference>
<protein>
    <recommendedName>
        <fullName evidence="5">GAR domain-containing protein</fullName>
    </recommendedName>
</protein>
<comment type="caution">
    <text evidence="6">The sequence shown here is derived from an EMBL/GenBank/DDBJ whole genome shotgun (WGS) entry which is preliminary data.</text>
</comment>
<evidence type="ECO:0000256" key="2">
    <source>
        <dbReference type="ARBA" id="ARBA00022490"/>
    </source>
</evidence>
<dbReference type="GO" id="GO:0005856">
    <property type="term" value="C:cytoskeleton"/>
    <property type="evidence" value="ECO:0007669"/>
    <property type="project" value="UniProtKB-SubCell"/>
</dbReference>
<organism evidence="6 7">
    <name type="scientific">Polarella glacialis</name>
    <name type="common">Dinoflagellate</name>
    <dbReference type="NCBI Taxonomy" id="89957"/>
    <lineage>
        <taxon>Eukaryota</taxon>
        <taxon>Sar</taxon>
        <taxon>Alveolata</taxon>
        <taxon>Dinophyceae</taxon>
        <taxon>Suessiales</taxon>
        <taxon>Suessiaceae</taxon>
        <taxon>Polarella</taxon>
    </lineage>
</organism>
<dbReference type="GO" id="GO:0008017">
    <property type="term" value="F:microtubule binding"/>
    <property type="evidence" value="ECO:0007669"/>
    <property type="project" value="InterPro"/>
</dbReference>
<reference evidence="6" key="1">
    <citation type="submission" date="2021-02" db="EMBL/GenBank/DDBJ databases">
        <authorList>
            <person name="Dougan E. K."/>
            <person name="Rhodes N."/>
            <person name="Thang M."/>
            <person name="Chan C."/>
        </authorList>
    </citation>
    <scope>NUCLEOTIDE SEQUENCE</scope>
</reference>
<dbReference type="PROSITE" id="PS51460">
    <property type="entry name" value="GAR"/>
    <property type="match status" value="1"/>
</dbReference>
<evidence type="ECO:0000256" key="1">
    <source>
        <dbReference type="ARBA" id="ARBA00004245"/>
    </source>
</evidence>
<dbReference type="Gene3D" id="3.30.920.20">
    <property type="entry name" value="Gas2-like domain"/>
    <property type="match status" value="1"/>
</dbReference>
<evidence type="ECO:0000313" key="6">
    <source>
        <dbReference type="EMBL" id="CAE8739990.1"/>
    </source>
</evidence>
<feature type="coiled-coil region" evidence="4">
    <location>
        <begin position="112"/>
        <end position="139"/>
    </location>
</feature>
<dbReference type="SUPFAM" id="SSF143575">
    <property type="entry name" value="GAS2 domain-like"/>
    <property type="match status" value="1"/>
</dbReference>
<gene>
    <name evidence="6" type="ORF">PGLA2088_LOCUS49839</name>
</gene>
<keyword evidence="2" id="KW-0963">Cytoplasm</keyword>
<dbReference type="InterPro" id="IPR003108">
    <property type="entry name" value="GAR_dom"/>
</dbReference>
<evidence type="ECO:0000313" key="7">
    <source>
        <dbReference type="Proteomes" id="UP000626109"/>
    </source>
</evidence>
<dbReference type="InterPro" id="IPR036534">
    <property type="entry name" value="GAR_dom_sf"/>
</dbReference>
<accession>A0A813M087</accession>